<sequence>MVFKELIYVKFSVTKVKLKDVTNVTIKNHFGNAFGNTLKLDISMLI</sequence>
<gene>
    <name evidence="1" type="ordered locus">CLI_2428</name>
</gene>
<dbReference type="HOGENOM" id="CLU_3181929_0_0_9"/>
<reference evidence="2" key="1">
    <citation type="submission" date="2007-06" db="EMBL/GenBank/DDBJ databases">
        <authorList>
            <person name="Brinkac L.M."/>
            <person name="Daugherty S."/>
            <person name="Dodson R.J."/>
            <person name="Madupu R."/>
            <person name="Brown J.L."/>
            <person name="Bruce D."/>
            <person name="Detter C."/>
            <person name="Munk C."/>
            <person name="Smith L.A."/>
            <person name="Smith T.J."/>
            <person name="White O."/>
            <person name="Brettin T.S."/>
        </authorList>
    </citation>
    <scope>NUCLEOTIDE SEQUENCE [LARGE SCALE GENOMIC DNA]</scope>
    <source>
        <strain evidence="2">Langeland / NCTC 10281 / Type F</strain>
    </source>
</reference>
<dbReference type="EMBL" id="CP000728">
    <property type="protein sequence ID" value="ABS42632.1"/>
    <property type="molecule type" value="Genomic_DNA"/>
</dbReference>
<name>A7GFW0_CLOBL</name>
<evidence type="ECO:0000313" key="2">
    <source>
        <dbReference type="Proteomes" id="UP000002410"/>
    </source>
</evidence>
<dbReference type="Proteomes" id="UP000002410">
    <property type="component" value="Chromosome"/>
</dbReference>
<proteinExistence type="predicted"/>
<dbReference type="KEGG" id="cbf:CLI_2428"/>
<accession>A7GFW0</accession>
<protein>
    <submittedName>
        <fullName evidence="1">Uncharacterized protein</fullName>
    </submittedName>
</protein>
<organism evidence="1 2">
    <name type="scientific">Clostridium botulinum (strain Langeland / NCTC 10281 / Type F)</name>
    <dbReference type="NCBI Taxonomy" id="441772"/>
    <lineage>
        <taxon>Bacteria</taxon>
        <taxon>Bacillati</taxon>
        <taxon>Bacillota</taxon>
        <taxon>Clostridia</taxon>
        <taxon>Eubacteriales</taxon>
        <taxon>Clostridiaceae</taxon>
        <taxon>Clostridium</taxon>
    </lineage>
</organism>
<evidence type="ECO:0000313" key="1">
    <source>
        <dbReference type="EMBL" id="ABS42632.1"/>
    </source>
</evidence>
<dbReference type="AlphaFoldDB" id="A7GFW0"/>